<dbReference type="Proteomes" id="UP001470023">
    <property type="component" value="Unassembled WGS sequence"/>
</dbReference>
<organism evidence="2 3">
    <name type="scientific">Streptomyces sp. 900105245</name>
    <dbReference type="NCBI Taxonomy" id="3154379"/>
    <lineage>
        <taxon>Bacteria</taxon>
        <taxon>Bacillati</taxon>
        <taxon>Actinomycetota</taxon>
        <taxon>Actinomycetes</taxon>
        <taxon>Kitasatosporales</taxon>
        <taxon>Streptomycetaceae</taxon>
        <taxon>Streptomyces</taxon>
    </lineage>
</organism>
<keyword evidence="1" id="KW-0732">Signal</keyword>
<proteinExistence type="predicted"/>
<dbReference type="EMBL" id="JBEPAZ010000061">
    <property type="protein sequence ID" value="MER6433533.1"/>
    <property type="molecule type" value="Genomic_DNA"/>
</dbReference>
<accession>A0ABV1UIH4</accession>
<dbReference type="RefSeq" id="WP_352065640.1">
    <property type="nucleotide sequence ID" value="NZ_JBEPAZ010000061.1"/>
</dbReference>
<gene>
    <name evidence="2" type="ORF">ABT272_38300</name>
</gene>
<name>A0ABV1UIH4_9ACTN</name>
<dbReference type="Pfam" id="PF03995">
    <property type="entry name" value="Inhibitor_I36"/>
    <property type="match status" value="1"/>
</dbReference>
<comment type="caution">
    <text evidence="2">The sequence shown here is derived from an EMBL/GenBank/DDBJ whole genome shotgun (WGS) entry which is preliminary data.</text>
</comment>
<protein>
    <submittedName>
        <fullName evidence="2">Peptidase inhibitor family I36 protein</fullName>
    </submittedName>
</protein>
<keyword evidence="3" id="KW-1185">Reference proteome</keyword>
<reference evidence="2 3" key="1">
    <citation type="submission" date="2024-06" db="EMBL/GenBank/DDBJ databases">
        <title>The Natural Products Discovery Center: Release of the First 8490 Sequenced Strains for Exploring Actinobacteria Biosynthetic Diversity.</title>
        <authorList>
            <person name="Kalkreuter E."/>
            <person name="Kautsar S.A."/>
            <person name="Yang D."/>
            <person name="Bader C.D."/>
            <person name="Teijaro C.N."/>
            <person name="Fluegel L."/>
            <person name="Davis C.M."/>
            <person name="Simpson J.R."/>
            <person name="Lauterbach L."/>
            <person name="Steele A.D."/>
            <person name="Gui C."/>
            <person name="Meng S."/>
            <person name="Li G."/>
            <person name="Viehrig K."/>
            <person name="Ye F."/>
            <person name="Su P."/>
            <person name="Kiefer A.F."/>
            <person name="Nichols A."/>
            <person name="Cepeda A.J."/>
            <person name="Yan W."/>
            <person name="Fan B."/>
            <person name="Jiang Y."/>
            <person name="Adhikari A."/>
            <person name="Zheng C.-J."/>
            <person name="Schuster L."/>
            <person name="Cowan T.M."/>
            <person name="Smanski M.J."/>
            <person name="Chevrette M.G."/>
            <person name="De Carvalho L.P.S."/>
            <person name="Shen B."/>
        </authorList>
    </citation>
    <scope>NUCLEOTIDE SEQUENCE [LARGE SCALE GENOMIC DNA]</scope>
    <source>
        <strain evidence="2 3">NPDC001166</strain>
    </source>
</reference>
<sequence>MRLPAWSAAAALALAATVVTGTNAAAAQPGGLVPACPGGSVCFYTGSDFGGSSWEWTANSGYHDLPEALHDHVGSFVANTDGCLVNWQPKETRLVHNGDYRINYTTDFGGRVDGVGATC</sequence>
<evidence type="ECO:0000313" key="2">
    <source>
        <dbReference type="EMBL" id="MER6433533.1"/>
    </source>
</evidence>
<evidence type="ECO:0000313" key="3">
    <source>
        <dbReference type="Proteomes" id="UP001470023"/>
    </source>
</evidence>
<feature type="signal peptide" evidence="1">
    <location>
        <begin position="1"/>
        <end position="24"/>
    </location>
</feature>
<evidence type="ECO:0000256" key="1">
    <source>
        <dbReference type="SAM" id="SignalP"/>
    </source>
</evidence>
<feature type="chain" id="PRO_5046003542" evidence="1">
    <location>
        <begin position="25"/>
        <end position="119"/>
    </location>
</feature>